<name>A0A822YWZ2_NELNU</name>
<dbReference type="AlphaFoldDB" id="A0A822YWZ2"/>
<evidence type="ECO:0000313" key="1">
    <source>
        <dbReference type="EMBL" id="DAD35276.1"/>
    </source>
</evidence>
<reference evidence="1 2" key="1">
    <citation type="journal article" date="2020" name="Mol. Biol. Evol.">
        <title>Distinct Expression and Methylation Patterns for Genes with Different Fates following a Single Whole-Genome Duplication in Flowering Plants.</title>
        <authorList>
            <person name="Shi T."/>
            <person name="Rahmani R.S."/>
            <person name="Gugger P.F."/>
            <person name="Wang M."/>
            <person name="Li H."/>
            <person name="Zhang Y."/>
            <person name="Li Z."/>
            <person name="Wang Q."/>
            <person name="Van de Peer Y."/>
            <person name="Marchal K."/>
            <person name="Chen J."/>
        </authorList>
    </citation>
    <scope>NUCLEOTIDE SEQUENCE [LARGE SCALE GENOMIC DNA]</scope>
    <source>
        <tissue evidence="1">Leaf</tissue>
    </source>
</reference>
<dbReference type="EMBL" id="DUZY01000004">
    <property type="protein sequence ID" value="DAD35276.1"/>
    <property type="molecule type" value="Genomic_DNA"/>
</dbReference>
<dbReference type="Proteomes" id="UP000607653">
    <property type="component" value="Unassembled WGS sequence"/>
</dbReference>
<protein>
    <submittedName>
        <fullName evidence="1">Uncharacterized protein</fullName>
    </submittedName>
</protein>
<proteinExistence type="predicted"/>
<sequence>MPSILTRLEEAFNTPVLEAYTMMEVSLRMATNPLPEVAGVWSPGTRLRCMIDSSERSYCWWRWWSRGLSYPSQF</sequence>
<organism evidence="1 2">
    <name type="scientific">Nelumbo nucifera</name>
    <name type="common">Sacred lotus</name>
    <dbReference type="NCBI Taxonomy" id="4432"/>
    <lineage>
        <taxon>Eukaryota</taxon>
        <taxon>Viridiplantae</taxon>
        <taxon>Streptophyta</taxon>
        <taxon>Embryophyta</taxon>
        <taxon>Tracheophyta</taxon>
        <taxon>Spermatophyta</taxon>
        <taxon>Magnoliopsida</taxon>
        <taxon>Proteales</taxon>
        <taxon>Nelumbonaceae</taxon>
        <taxon>Nelumbo</taxon>
    </lineage>
</organism>
<evidence type="ECO:0000313" key="2">
    <source>
        <dbReference type="Proteomes" id="UP000607653"/>
    </source>
</evidence>
<accession>A0A822YWZ2</accession>
<comment type="caution">
    <text evidence="1">The sequence shown here is derived from an EMBL/GenBank/DDBJ whole genome shotgun (WGS) entry which is preliminary data.</text>
</comment>
<gene>
    <name evidence="1" type="ORF">HUJ06_005916</name>
</gene>
<keyword evidence="2" id="KW-1185">Reference proteome</keyword>